<dbReference type="Gene3D" id="2.160.20.10">
    <property type="entry name" value="Single-stranded right-handed beta-helix, Pectin lyase-like"/>
    <property type="match status" value="2"/>
</dbReference>
<evidence type="ECO:0000313" key="8">
    <source>
        <dbReference type="EMBL" id="RLL97655.1"/>
    </source>
</evidence>
<dbReference type="Proteomes" id="UP000215289">
    <property type="component" value="Unassembled WGS sequence"/>
</dbReference>
<evidence type="ECO:0000259" key="6">
    <source>
        <dbReference type="Pfam" id="PF12708"/>
    </source>
</evidence>
<feature type="domain" description="Rhamnogalacturonase A/B/Epimerase-like pectate lyase" evidence="6">
    <location>
        <begin position="590"/>
        <end position="654"/>
    </location>
</feature>
<dbReference type="SUPFAM" id="SSF52266">
    <property type="entry name" value="SGNH hydrolase"/>
    <property type="match status" value="1"/>
</dbReference>
<dbReference type="InterPro" id="IPR013830">
    <property type="entry name" value="SGNH_hydro"/>
</dbReference>
<feature type="chain" id="PRO_5011911833" description="Pectate lyase superfamily protein domain-containing protein" evidence="5">
    <location>
        <begin position="25"/>
        <end position="1351"/>
    </location>
</feature>
<dbReference type="InterPro" id="IPR011050">
    <property type="entry name" value="Pectin_lyase_fold/virulence"/>
</dbReference>
<dbReference type="Pfam" id="PF12708">
    <property type="entry name" value="Pect-lyase_RHGA_epim"/>
    <property type="match status" value="2"/>
</dbReference>
<dbReference type="InterPro" id="IPR037460">
    <property type="entry name" value="SEST-like"/>
</dbReference>
<dbReference type="Gene3D" id="3.40.50.1110">
    <property type="entry name" value="SGNH hydrolase"/>
    <property type="match status" value="1"/>
</dbReference>
<organism evidence="8 9">
    <name type="scientific">Aspergillus turcosus</name>
    <dbReference type="NCBI Taxonomy" id="1245748"/>
    <lineage>
        <taxon>Eukaryota</taxon>
        <taxon>Fungi</taxon>
        <taxon>Dikarya</taxon>
        <taxon>Ascomycota</taxon>
        <taxon>Pezizomycotina</taxon>
        <taxon>Eurotiomycetes</taxon>
        <taxon>Eurotiomycetidae</taxon>
        <taxon>Eurotiales</taxon>
        <taxon>Aspergillaceae</taxon>
        <taxon>Aspergillus</taxon>
        <taxon>Aspergillus subgen. Fumigati</taxon>
    </lineage>
</organism>
<feature type="compositionally biased region" description="Basic and acidic residues" evidence="4">
    <location>
        <begin position="123"/>
        <end position="132"/>
    </location>
</feature>
<sequence length="1351" mass="147855">MVPLAIQRLLLYLFLAICFQEGQAWAKAALSSIKNTVFYQPTASDLQNLHGAFVASTQSLNGAVKNQIPAAKTAMNITNVTADKLSQAQKLVAQAHASQAAYNKWNIQNPRFNNYEFKQPQQEPKRRRDHMSPPRFSQDILDAIKLVGNVDAQDMQNNGTLQKFQDEIRQKSQANHKTRSRDTYLTLNNTISKRAGGGWFLGQVDHNGTQPFGGNSSYKVWRNVMDYGAVGDGVHDDTEAIQQAIADGSRCGSDCAGSTVTGAVVYLPIGVYRVSSSIVLYFNTQLVGEAEILGEKPTIQAATSFTGNGLFSTDVYSADGTSEWYVNTANFYRQLRNINIDMRLATLDSVKAIHWQVAQATSIDYVDIYLTDKSSSTQIGIFAENGSGGWFSDINISGGLYGFLGGNQQYSVANLGVSEAKNCMGIIWDWAWSWTQLSLMDCDVGIDLTAPGSNSAAPVGSVMLVDSYIARCTTAIKTYHSASSSSEQGTTVLSLNNFGFKDCTYFIAFPDGSYLEQNVSNWNVDYWQMGELSANGQTSDGFYTVDVTRPASLTYEAESFSPAGPSFFRRPKPLYLEATSSTVVNAQVLAKGDGFTDDSAALQTLLNYCAQNNYLLYIPAGSYMIANPILIPNNSYIFGEAWSQFVAYGSNFNNEDSPAAMVTVGLGETDGVVEIQNLLFTSQGALPGLVLVQWNIQAGAQGSVGLWDCHFRVGGALGTDLQVANCPKLTGSVNSQCIAGSIMLLLTGSSNGYFENMWAWVADHDIDYPASDASNQIDVYFTRGVLIQGDGPNWFRGTASEHSTFYQYNLVNASNVYMSMIQTESPYYQGAPETQAPAPFTTPLWVGDPVFDMCGSDTTSCNMAWSIIVQWSDSIFIDGAGLYSWFQNYNESCVNTNSCQQRLINIFYVGNSVFNHIVTIGSVEILTPAISNTYNDILFAADYLQATGYPWWTTIATYLDSSAPINRSSAPYPIKEGWVSFGDSYAAGIGSGKPYDTTSACARGTGGYPAILNDIIQFSHDVNTNFQLLACSGETAQQFIDDAATKQIDNWQPSSSDLGTVSFTGNDLGFGDIVAHCIMGYKNRDNCQSDIANAKSILDGNQLISEYVFDVMDKIRAKANPQKRFVVYWTGYPRFFSVVDSTCDSCWFHEWWYAGEYLTQELRNQLNELSAQVNTQLAFAIRRYNAGRPYPAVVFVSPEDLGNIYEGHRFCEKGVQEPLKGTAQNAVSFFYEKGPDDVPGSPFRLPSARDGAPSDWQLQLYNSATCDDNSPLFEGDWGSEFICDAAKGIANGTITASEYLSGEGDNVGVTVNSDGSVTIAELDVSYTKMFHPKTRANWHIAQAVNDALRAN</sequence>
<evidence type="ECO:0000256" key="4">
    <source>
        <dbReference type="SAM" id="MobiDB-lite"/>
    </source>
</evidence>
<proteinExistence type="predicted"/>
<comment type="caution">
    <text evidence="8">The sequence shown here is derived from an EMBL/GenBank/DDBJ whole genome shotgun (WGS) entry which is preliminary data.</text>
</comment>
<feature type="region of interest" description="Disordered" evidence="4">
    <location>
        <begin position="115"/>
        <end position="134"/>
    </location>
</feature>
<protein>
    <recommendedName>
        <fullName evidence="10">Pectate lyase superfamily protein domain-containing protein</fullName>
    </recommendedName>
</protein>
<dbReference type="GO" id="GO:0005576">
    <property type="term" value="C:extracellular region"/>
    <property type="evidence" value="ECO:0007669"/>
    <property type="project" value="UniProtKB-SubCell"/>
</dbReference>
<feature type="signal peptide" evidence="5">
    <location>
        <begin position="1"/>
        <end position="24"/>
    </location>
</feature>
<dbReference type="GO" id="GO:0016788">
    <property type="term" value="F:hydrolase activity, acting on ester bonds"/>
    <property type="evidence" value="ECO:0007669"/>
    <property type="project" value="InterPro"/>
</dbReference>
<dbReference type="CDD" id="cd23668">
    <property type="entry name" value="GH55_beta13glucanase-like"/>
    <property type="match status" value="1"/>
</dbReference>
<name>A0A229YTY8_9EURO</name>
<feature type="domain" description="SGNH hydrolase-type esterase" evidence="7">
    <location>
        <begin position="981"/>
        <end position="1174"/>
    </location>
</feature>
<dbReference type="Pfam" id="PF13472">
    <property type="entry name" value="Lipase_GDSL_2"/>
    <property type="match status" value="1"/>
</dbReference>
<evidence type="ECO:0000313" key="9">
    <source>
        <dbReference type="Proteomes" id="UP000215289"/>
    </source>
</evidence>
<dbReference type="EMBL" id="NIDN02000071">
    <property type="protein sequence ID" value="RLL97655.1"/>
    <property type="molecule type" value="Genomic_DNA"/>
</dbReference>
<gene>
    <name evidence="8" type="ORF">CFD26_103012</name>
</gene>
<evidence type="ECO:0000256" key="3">
    <source>
        <dbReference type="ARBA" id="ARBA00022729"/>
    </source>
</evidence>
<keyword evidence="9" id="KW-1185">Reference proteome</keyword>
<keyword evidence="2" id="KW-0964">Secreted</keyword>
<dbReference type="InterPro" id="IPR012334">
    <property type="entry name" value="Pectin_lyas_fold"/>
</dbReference>
<dbReference type="InterPro" id="IPR036514">
    <property type="entry name" value="SGNH_hydro_sf"/>
</dbReference>
<evidence type="ECO:0000256" key="2">
    <source>
        <dbReference type="ARBA" id="ARBA00022525"/>
    </source>
</evidence>
<dbReference type="OrthoDB" id="1046782at2759"/>
<dbReference type="GO" id="GO:0006629">
    <property type="term" value="P:lipid metabolic process"/>
    <property type="evidence" value="ECO:0007669"/>
    <property type="project" value="TreeGrafter"/>
</dbReference>
<dbReference type="CDD" id="cd01823">
    <property type="entry name" value="SEST_like"/>
    <property type="match status" value="1"/>
</dbReference>
<keyword evidence="3 5" id="KW-0732">Signal</keyword>
<accession>A0A229YTY8</accession>
<dbReference type="SUPFAM" id="SSF51126">
    <property type="entry name" value="Pectin lyase-like"/>
    <property type="match status" value="2"/>
</dbReference>
<dbReference type="InterPro" id="IPR024535">
    <property type="entry name" value="RHGA/B-epi-like_pectate_lyase"/>
</dbReference>
<evidence type="ECO:0008006" key="10">
    <source>
        <dbReference type="Google" id="ProtNLM"/>
    </source>
</evidence>
<dbReference type="PANTHER" id="PTHR37981">
    <property type="entry name" value="LIPASE 2"/>
    <property type="match status" value="1"/>
</dbReference>
<comment type="subcellular location">
    <subcellularLocation>
        <location evidence="1">Secreted</location>
    </subcellularLocation>
</comment>
<evidence type="ECO:0000256" key="5">
    <source>
        <dbReference type="SAM" id="SignalP"/>
    </source>
</evidence>
<evidence type="ECO:0000259" key="7">
    <source>
        <dbReference type="Pfam" id="PF13472"/>
    </source>
</evidence>
<dbReference type="STRING" id="1245748.A0A229YTY8"/>
<feature type="domain" description="Rhamnogalacturonase A/B/Epimerase-like pectate lyase" evidence="6">
    <location>
        <begin position="221"/>
        <end position="447"/>
    </location>
</feature>
<dbReference type="PANTHER" id="PTHR37981:SF1">
    <property type="entry name" value="SGNH HYDROLASE-TYPE ESTERASE DOMAIN-CONTAINING PROTEIN"/>
    <property type="match status" value="1"/>
</dbReference>
<evidence type="ECO:0000256" key="1">
    <source>
        <dbReference type="ARBA" id="ARBA00004613"/>
    </source>
</evidence>
<reference evidence="8 9" key="1">
    <citation type="submission" date="2018-08" db="EMBL/GenBank/DDBJ databases">
        <title>Draft genome sequences of two Aspergillus turcosus clinical strains isolated from bronchoalveolar lavage fluid: one azole-susceptible and the other azole-resistant.</title>
        <authorList>
            <person name="Parent-Michaud M."/>
            <person name="Dufresne P.J."/>
            <person name="Fournier E."/>
            <person name="Martineau C."/>
            <person name="Moreira S."/>
            <person name="Perkins V."/>
            <person name="De Repentigny L."/>
            <person name="Dufresne S.F."/>
        </authorList>
    </citation>
    <scope>NUCLEOTIDE SEQUENCE [LARGE SCALE GENOMIC DNA]</scope>
    <source>
        <strain evidence="8">HMR AF 1038</strain>
    </source>
</reference>